<dbReference type="SMR" id="A0A024V4U6"/>
<dbReference type="Proteomes" id="UP000030690">
    <property type="component" value="Unassembled WGS sequence"/>
</dbReference>
<reference evidence="2 3" key="1">
    <citation type="submission" date="2013-02" db="EMBL/GenBank/DDBJ databases">
        <title>The Genome Annotation of Plasmodium falciparum Vietnam Oak-Knoll (FVO).</title>
        <authorList>
            <consortium name="The Broad Institute Genome Sequencing Platform"/>
            <consortium name="The Broad Institute Genome Sequencing Center for Infectious Disease"/>
            <person name="Neafsey D."/>
            <person name="Hoffman S."/>
            <person name="Volkman S."/>
            <person name="Rosenthal P."/>
            <person name="Walker B."/>
            <person name="Young S.K."/>
            <person name="Zeng Q."/>
            <person name="Gargeya S."/>
            <person name="Fitzgerald M."/>
            <person name="Haas B."/>
            <person name="Abouelleil A."/>
            <person name="Allen A.W."/>
            <person name="Alvarado L."/>
            <person name="Arachchi H.M."/>
            <person name="Berlin A.M."/>
            <person name="Chapman S.B."/>
            <person name="Gainer-Dewar J."/>
            <person name="Goldberg J."/>
            <person name="Griggs A."/>
            <person name="Gujja S."/>
            <person name="Hansen M."/>
            <person name="Howarth C."/>
            <person name="Imamovic A."/>
            <person name="Ireland A."/>
            <person name="Larimer J."/>
            <person name="McCowan C."/>
            <person name="Murphy C."/>
            <person name="Pearson M."/>
            <person name="Poon T.W."/>
            <person name="Priest M."/>
            <person name="Roberts A."/>
            <person name="Saif S."/>
            <person name="Shea T."/>
            <person name="Sisk P."/>
            <person name="Sykes S."/>
            <person name="Wortman J."/>
            <person name="Nusbaum C."/>
            <person name="Birren B."/>
        </authorList>
    </citation>
    <scope>NUCLEOTIDE SEQUENCE [LARGE SCALE GENOMIC DNA]</scope>
    <source>
        <strain evidence="3">Vietnam Oak-Knoll (FVO)</strain>
    </source>
</reference>
<proteinExistence type="predicted"/>
<evidence type="ECO:0000313" key="3">
    <source>
        <dbReference type="Proteomes" id="UP000030690"/>
    </source>
</evidence>
<keyword evidence="1" id="KW-0812">Transmembrane</keyword>
<evidence type="ECO:0000256" key="1">
    <source>
        <dbReference type="SAM" id="Phobius"/>
    </source>
</evidence>
<evidence type="ECO:0000313" key="2">
    <source>
        <dbReference type="EMBL" id="ETW17200.1"/>
    </source>
</evidence>
<feature type="transmembrane region" description="Helical" evidence="1">
    <location>
        <begin position="123"/>
        <end position="145"/>
    </location>
</feature>
<accession>A0A024V4U6</accession>
<dbReference type="EMBL" id="KI925134">
    <property type="protein sequence ID" value="ETW17200.1"/>
    <property type="molecule type" value="Genomic_DNA"/>
</dbReference>
<dbReference type="AlphaFoldDB" id="A0A024V4U6"/>
<reference evidence="2 3" key="2">
    <citation type="submission" date="2013-02" db="EMBL/GenBank/DDBJ databases">
        <title>The Genome Sequence of Plasmodium falciparum Vietnam Oak-Knoll (FVO).</title>
        <authorList>
            <consortium name="The Broad Institute Genome Sequencing Platform"/>
            <consortium name="The Broad Institute Genome Sequencing Center for Infectious Disease"/>
            <person name="Neafsey D."/>
            <person name="Cheeseman I."/>
            <person name="Volkman S."/>
            <person name="Adams J."/>
            <person name="Walker B."/>
            <person name="Young S.K."/>
            <person name="Zeng Q."/>
            <person name="Gargeya S."/>
            <person name="Fitzgerald M."/>
            <person name="Haas B."/>
            <person name="Abouelleil A."/>
            <person name="Alvarado L."/>
            <person name="Arachchi H.M."/>
            <person name="Berlin A.M."/>
            <person name="Chapman S.B."/>
            <person name="Dewar J."/>
            <person name="Goldberg J."/>
            <person name="Griggs A."/>
            <person name="Gujja S."/>
            <person name="Hansen M."/>
            <person name="Howarth C."/>
            <person name="Imamovic A."/>
            <person name="Larimer J."/>
            <person name="McCowan C."/>
            <person name="Murphy C."/>
            <person name="Neiman D."/>
            <person name="Pearson M."/>
            <person name="Priest M."/>
            <person name="Roberts A."/>
            <person name="Saif S."/>
            <person name="Shea T."/>
            <person name="Sisk P."/>
            <person name="Sykes S."/>
            <person name="Wortman J."/>
            <person name="Nusbaum C."/>
            <person name="Birren B."/>
        </authorList>
    </citation>
    <scope>NUCLEOTIDE SEQUENCE [LARGE SCALE GENOMIC DNA]</scope>
    <source>
        <strain evidence="3">Vietnam Oak-Knoll (FVO)</strain>
    </source>
</reference>
<feature type="transmembrane region" description="Helical" evidence="1">
    <location>
        <begin position="43"/>
        <end position="66"/>
    </location>
</feature>
<sequence>MTSMKCLSTRVAAFILYLIPIIYSVLVLIFGFIEYKQKRTCNLLIICSLYAVIILLICLVGCLGVIKENATFIRSTIILLIVNNIIMTMLITFLLIDVLHSPHVVTLHKASKFLQFMVQDKKVGLLFCSSIYSLIFFSFCFMWTIGDYLAQLDARLCLEDLRQSHDSLQNKRKKNKHLSLGTNDEKEYLIKV</sequence>
<organism evidence="2 3">
    <name type="scientific">Plasmodium falciparum Vietnam Oak-Knoll</name>
    <name type="common">FVO</name>
    <dbReference type="NCBI Taxonomy" id="1036723"/>
    <lineage>
        <taxon>Eukaryota</taxon>
        <taxon>Sar</taxon>
        <taxon>Alveolata</taxon>
        <taxon>Apicomplexa</taxon>
        <taxon>Aconoidasida</taxon>
        <taxon>Haemosporida</taxon>
        <taxon>Plasmodiidae</taxon>
        <taxon>Plasmodium</taxon>
        <taxon>Plasmodium (Laverania)</taxon>
    </lineage>
</organism>
<keyword evidence="1" id="KW-1133">Transmembrane helix</keyword>
<protein>
    <submittedName>
        <fullName evidence="2">Uncharacterized protein</fullName>
    </submittedName>
</protein>
<dbReference type="OrthoDB" id="376083at2759"/>
<gene>
    <name evidence="2" type="ORF">PFFVO_04026</name>
</gene>
<feature type="transmembrane region" description="Helical" evidence="1">
    <location>
        <begin position="12"/>
        <end position="31"/>
    </location>
</feature>
<name>A0A024V4U6_PLAFA</name>
<feature type="transmembrane region" description="Helical" evidence="1">
    <location>
        <begin position="72"/>
        <end position="96"/>
    </location>
</feature>
<keyword evidence="1" id="KW-0472">Membrane</keyword>